<keyword evidence="2" id="KW-0805">Transcription regulation</keyword>
<feature type="compositionally biased region" description="Basic and acidic residues" evidence="6">
    <location>
        <begin position="91"/>
        <end position="108"/>
    </location>
</feature>
<dbReference type="InterPro" id="IPR038945">
    <property type="entry name" value="MBD13-like"/>
</dbReference>
<feature type="compositionally biased region" description="Polar residues" evidence="6">
    <location>
        <begin position="652"/>
        <end position="667"/>
    </location>
</feature>
<dbReference type="PANTHER" id="PTHR34067:SF20">
    <property type="entry name" value="OS08G0206700 PROTEIN"/>
    <property type="match status" value="1"/>
</dbReference>
<dbReference type="SUPFAM" id="SSF54171">
    <property type="entry name" value="DNA-binding domain"/>
    <property type="match status" value="3"/>
</dbReference>
<reference evidence="8 9" key="1">
    <citation type="journal article" date="2023" name="Life. Sci Alliance">
        <title>Evolutionary insights into 3D genome organization and epigenetic landscape of Vigna mungo.</title>
        <authorList>
            <person name="Junaid A."/>
            <person name="Singh B."/>
            <person name="Bhatia S."/>
        </authorList>
    </citation>
    <scope>NUCLEOTIDE SEQUENCE [LARGE SCALE GENOMIC DNA]</scope>
    <source>
        <strain evidence="8">Urdbean</strain>
    </source>
</reference>
<gene>
    <name evidence="8" type="ORF">V8G54_017776</name>
</gene>
<evidence type="ECO:0000256" key="2">
    <source>
        <dbReference type="ARBA" id="ARBA00023015"/>
    </source>
</evidence>
<organism evidence="8 9">
    <name type="scientific">Vigna mungo</name>
    <name type="common">Black gram</name>
    <name type="synonym">Phaseolus mungo</name>
    <dbReference type="NCBI Taxonomy" id="3915"/>
    <lineage>
        <taxon>Eukaryota</taxon>
        <taxon>Viridiplantae</taxon>
        <taxon>Streptophyta</taxon>
        <taxon>Embryophyta</taxon>
        <taxon>Tracheophyta</taxon>
        <taxon>Spermatophyta</taxon>
        <taxon>Magnoliopsida</taxon>
        <taxon>eudicotyledons</taxon>
        <taxon>Gunneridae</taxon>
        <taxon>Pentapetalae</taxon>
        <taxon>rosids</taxon>
        <taxon>fabids</taxon>
        <taxon>Fabales</taxon>
        <taxon>Fabaceae</taxon>
        <taxon>Papilionoideae</taxon>
        <taxon>50 kb inversion clade</taxon>
        <taxon>NPAAA clade</taxon>
        <taxon>indigoferoid/millettioid clade</taxon>
        <taxon>Phaseoleae</taxon>
        <taxon>Vigna</taxon>
    </lineage>
</organism>
<feature type="region of interest" description="Disordered" evidence="6">
    <location>
        <begin position="1"/>
        <end position="40"/>
    </location>
</feature>
<dbReference type="Pfam" id="PF01429">
    <property type="entry name" value="MBD"/>
    <property type="match status" value="3"/>
</dbReference>
<feature type="region of interest" description="Disordered" evidence="6">
    <location>
        <begin position="652"/>
        <end position="676"/>
    </location>
</feature>
<dbReference type="GO" id="GO:0005634">
    <property type="term" value="C:nucleus"/>
    <property type="evidence" value="ECO:0007669"/>
    <property type="project" value="UniProtKB-SubCell"/>
</dbReference>
<comment type="subcellular location">
    <subcellularLocation>
        <location evidence="1">Nucleus</location>
    </subcellularLocation>
</comment>
<sequence length="1060" mass="118845">MGKVQHKMSEATNRQISNSTKCNSKQTVQKSDEHPEWLPDGWIVDSKTRKSGAHMGCGYKVCYIDPTGRKFYSKPEVLRYIKTININSHSSKKEKMRKSNDAGEKSTAEDLPPEQIIDVKIRRGSNGCRIKPDAVEKSQVEDLPPGWTIEAKVRKGGTGNRKDLFYIDPVSGYVFRSKKDALRYVKSGDISSCVIKPYKQQIQDEDKVSNADEKSTIQDLPPGQITEVKIRKGSNDKRIDPDWVEKSQVEDLPPGWITEAKARKGGSGKKKDLFYVDPVSGYVFRSKKDALRYVNSGDIDTCVLKPYKRGTQDEDGISCLAGKIKAWSGLRCLARRQSRWRGKRIWKRQKLTQSAANQQLSVGQPDVKSQSLEHATALTPEMMKTFDSDDVLENDHFVNVMEHASEKNHSNSSLSKTKESNVARRFSRRLSRAEPDQLTYVANEQALQVPKRKLGKSVSILDTDLTNKSSQQLSGVLEIKRSYKEQGEVLLNSKKSRTKEEKQTFCRSSKRLAGFQPKLTSNSSSQKTSYKSKKYKGDVKATLQQSDGQPVTEFADHASINRESSNKGRKLPKATPITSNQLKKFDDEEKNNNGKSELDQSFAFHYSWSDPCLEFAIQTLTGALPVEDSTDNGQTRVSETVTAPKNQLVENVTGSSSDKTSRVNSKQSKNKKELTVPRRLSKRLAGNEPEVLPTEKAAEFAPQKSCNDKLAATANLTNGVSGYHRDREESELVVQSSDRLKTLCGESLIKNEKSYDVQTVPNEQIQRHEDENADDERSYSQFPTPFGDSWSDPCLEFAIKTLSGDLPVDAPAADILPVVTPDVSDPPNKESLQSMEQKSINAETRDNPYQSLTEKEFNTVCHTSKQDLNQPEVTTYSTSFGNDPKFATRESYKDEDGITRNSNEREPQRIKSGNALEIDINKTILEEEPQPETINYDNSDREFGASFMDSWSDPCLEFAFNTLSGSIPVEENITIQACFQERPHSNGQRGGFSTVPDFGFSSISHGGISFHNNMGENSKSVQQSSASSSFLPQEKQGLNAFFGVDPQEQYFQNNNNFQRK</sequence>
<feature type="region of interest" description="Disordered" evidence="6">
    <location>
        <begin position="539"/>
        <end position="594"/>
    </location>
</feature>
<keyword evidence="4" id="KW-0804">Transcription</keyword>
<evidence type="ECO:0000259" key="7">
    <source>
        <dbReference type="PROSITE" id="PS50982"/>
    </source>
</evidence>
<feature type="compositionally biased region" description="Polar residues" evidence="6">
    <location>
        <begin position="10"/>
        <end position="29"/>
    </location>
</feature>
<evidence type="ECO:0000313" key="9">
    <source>
        <dbReference type="Proteomes" id="UP001374535"/>
    </source>
</evidence>
<dbReference type="PANTHER" id="PTHR34067">
    <property type="entry name" value="OS04G0193200 PROTEIN"/>
    <property type="match status" value="1"/>
</dbReference>
<feature type="compositionally biased region" description="Basic and acidic residues" evidence="6">
    <location>
        <begin position="554"/>
        <end position="566"/>
    </location>
</feature>
<keyword evidence="3" id="KW-0238">DNA-binding</keyword>
<feature type="compositionally biased region" description="Basic and acidic residues" evidence="6">
    <location>
        <begin position="886"/>
        <end position="907"/>
    </location>
</feature>
<protein>
    <recommendedName>
        <fullName evidence="7">MBD domain-containing protein</fullName>
    </recommendedName>
</protein>
<evidence type="ECO:0000256" key="6">
    <source>
        <dbReference type="SAM" id="MobiDB-lite"/>
    </source>
</evidence>
<evidence type="ECO:0000256" key="1">
    <source>
        <dbReference type="ARBA" id="ARBA00004123"/>
    </source>
</evidence>
<dbReference type="PROSITE" id="PS50982">
    <property type="entry name" value="MBD"/>
    <property type="match status" value="3"/>
</dbReference>
<feature type="domain" description="MBD" evidence="7">
    <location>
        <begin position="133"/>
        <end position="205"/>
    </location>
</feature>
<proteinExistence type="predicted"/>
<feature type="region of interest" description="Disordered" evidence="6">
    <location>
        <begin position="876"/>
        <end position="907"/>
    </location>
</feature>
<keyword evidence="9" id="KW-1185">Reference proteome</keyword>
<feature type="region of interest" description="Disordered" evidence="6">
    <location>
        <begin position="404"/>
        <end position="426"/>
    </location>
</feature>
<dbReference type="InterPro" id="IPR016177">
    <property type="entry name" value="DNA-bd_dom_sf"/>
</dbReference>
<dbReference type="GO" id="GO:0003677">
    <property type="term" value="F:DNA binding"/>
    <property type="evidence" value="ECO:0007669"/>
    <property type="project" value="UniProtKB-KW"/>
</dbReference>
<feature type="compositionally biased region" description="Basic and acidic residues" evidence="6">
    <location>
        <begin position="583"/>
        <end position="594"/>
    </location>
</feature>
<dbReference type="InterPro" id="IPR001739">
    <property type="entry name" value="Methyl_CpG_DNA-bd"/>
</dbReference>
<feature type="domain" description="MBD" evidence="7">
    <location>
        <begin position="242"/>
        <end position="314"/>
    </location>
</feature>
<name>A0AAQ3S2C8_VIGMU</name>
<evidence type="ECO:0000256" key="5">
    <source>
        <dbReference type="ARBA" id="ARBA00023242"/>
    </source>
</evidence>
<dbReference type="AlphaFoldDB" id="A0AAQ3S2C8"/>
<evidence type="ECO:0000256" key="3">
    <source>
        <dbReference type="ARBA" id="ARBA00023125"/>
    </source>
</evidence>
<dbReference type="Gene3D" id="3.30.890.10">
    <property type="entry name" value="Methyl-cpg-binding Protein 2, Chain A"/>
    <property type="match status" value="3"/>
</dbReference>
<evidence type="ECO:0000256" key="4">
    <source>
        <dbReference type="ARBA" id="ARBA00023163"/>
    </source>
</evidence>
<dbReference type="EMBL" id="CP144696">
    <property type="protein sequence ID" value="WVZ13246.1"/>
    <property type="molecule type" value="Genomic_DNA"/>
</dbReference>
<dbReference type="Proteomes" id="UP001374535">
    <property type="component" value="Chromosome 5"/>
</dbReference>
<feature type="domain" description="MBD" evidence="7">
    <location>
        <begin position="28"/>
        <end position="101"/>
    </location>
</feature>
<accession>A0AAQ3S2C8</accession>
<evidence type="ECO:0000313" key="8">
    <source>
        <dbReference type="EMBL" id="WVZ13246.1"/>
    </source>
</evidence>
<feature type="region of interest" description="Disordered" evidence="6">
    <location>
        <begin position="89"/>
        <end position="113"/>
    </location>
</feature>
<keyword evidence="5" id="KW-0539">Nucleus</keyword>